<feature type="transmembrane region" description="Helical" evidence="5">
    <location>
        <begin position="70"/>
        <end position="88"/>
    </location>
</feature>
<dbReference type="InterPro" id="IPR050927">
    <property type="entry name" value="TRPM"/>
</dbReference>
<feature type="transmembrane region" description="Helical" evidence="5">
    <location>
        <begin position="39"/>
        <end position="58"/>
    </location>
</feature>
<gene>
    <name evidence="7" type="primary">106063753</name>
</gene>
<dbReference type="Proteomes" id="UP000076420">
    <property type="component" value="Unassembled WGS sequence"/>
</dbReference>
<keyword evidence="3 5" id="KW-1133">Transmembrane helix</keyword>
<protein>
    <recommendedName>
        <fullName evidence="6">Ion transport domain-containing protein</fullName>
    </recommendedName>
</protein>
<sequence>MGYLVIFFVKEFDQCCSKICKGFHQCWYYITDPFNILDLLSIVIAIIAWTLRWMAYVVPEEEKLMTAARYLLCLDFMLYMFRFLEFFYQNQFLGPILVVIRRMVNTYIHFLLILAIFLVAYSIVSESLLYPEQELKADIFYKVFHKGFWAMMGEYFLDEIEDSTGNDTLFCQ</sequence>
<organism evidence="7 8">
    <name type="scientific">Biomphalaria glabrata</name>
    <name type="common">Bloodfluke planorb</name>
    <name type="synonym">Freshwater snail</name>
    <dbReference type="NCBI Taxonomy" id="6526"/>
    <lineage>
        <taxon>Eukaryota</taxon>
        <taxon>Metazoa</taxon>
        <taxon>Spiralia</taxon>
        <taxon>Lophotrochozoa</taxon>
        <taxon>Mollusca</taxon>
        <taxon>Gastropoda</taxon>
        <taxon>Heterobranchia</taxon>
        <taxon>Euthyneura</taxon>
        <taxon>Panpulmonata</taxon>
        <taxon>Hygrophila</taxon>
        <taxon>Lymnaeoidea</taxon>
        <taxon>Planorbidae</taxon>
        <taxon>Biomphalaria</taxon>
    </lineage>
</organism>
<dbReference type="GO" id="GO:0005886">
    <property type="term" value="C:plasma membrane"/>
    <property type="evidence" value="ECO:0007669"/>
    <property type="project" value="TreeGrafter"/>
</dbReference>
<dbReference type="Pfam" id="PF00520">
    <property type="entry name" value="Ion_trans"/>
    <property type="match status" value="1"/>
</dbReference>
<evidence type="ECO:0000256" key="2">
    <source>
        <dbReference type="ARBA" id="ARBA00022692"/>
    </source>
</evidence>
<proteinExistence type="predicted"/>
<evidence type="ECO:0000256" key="4">
    <source>
        <dbReference type="ARBA" id="ARBA00023136"/>
    </source>
</evidence>
<dbReference type="PANTHER" id="PTHR13800:SF12">
    <property type="entry name" value="TRANSIENT RECEPTOR POTENTIAL CATION CHANNEL SUBFAMILY M MEMBER-LIKE 2"/>
    <property type="match status" value="1"/>
</dbReference>
<reference evidence="7" key="1">
    <citation type="submission" date="2020-05" db="UniProtKB">
        <authorList>
            <consortium name="EnsemblMetazoa"/>
        </authorList>
    </citation>
    <scope>IDENTIFICATION</scope>
    <source>
        <strain evidence="7">BB02</strain>
    </source>
</reference>
<dbReference type="GO" id="GO:0099604">
    <property type="term" value="F:ligand-gated calcium channel activity"/>
    <property type="evidence" value="ECO:0007669"/>
    <property type="project" value="TreeGrafter"/>
</dbReference>
<comment type="subcellular location">
    <subcellularLocation>
        <location evidence="1">Membrane</location>
        <topology evidence="1">Multi-pass membrane protein</topology>
    </subcellularLocation>
</comment>
<dbReference type="PANTHER" id="PTHR13800">
    <property type="entry name" value="TRANSIENT RECEPTOR POTENTIAL CATION CHANNEL, SUBFAMILY M, MEMBER 6"/>
    <property type="match status" value="1"/>
</dbReference>
<evidence type="ECO:0000259" key="6">
    <source>
        <dbReference type="Pfam" id="PF00520"/>
    </source>
</evidence>
<keyword evidence="2 5" id="KW-0812">Transmembrane</keyword>
<feature type="domain" description="Ion transport" evidence="6">
    <location>
        <begin position="19"/>
        <end position="164"/>
    </location>
</feature>
<evidence type="ECO:0000256" key="1">
    <source>
        <dbReference type="ARBA" id="ARBA00004141"/>
    </source>
</evidence>
<dbReference type="InterPro" id="IPR005821">
    <property type="entry name" value="Ion_trans_dom"/>
</dbReference>
<evidence type="ECO:0000313" key="7">
    <source>
        <dbReference type="EnsemblMetazoa" id="BGLB029018-PA"/>
    </source>
</evidence>
<dbReference type="EnsemblMetazoa" id="BGLB029018-RA">
    <property type="protein sequence ID" value="BGLB029018-PA"/>
    <property type="gene ID" value="BGLB029018"/>
</dbReference>
<dbReference type="AlphaFoldDB" id="A0A2C9LAM2"/>
<evidence type="ECO:0000256" key="3">
    <source>
        <dbReference type="ARBA" id="ARBA00022989"/>
    </source>
</evidence>
<dbReference type="STRING" id="6526.A0A2C9LAM2"/>
<evidence type="ECO:0000313" key="8">
    <source>
        <dbReference type="Proteomes" id="UP000076420"/>
    </source>
</evidence>
<accession>A0A2C9LAM2</accession>
<name>A0A2C9LAM2_BIOGL</name>
<dbReference type="VEuPathDB" id="VectorBase:BGLAX_041480"/>
<dbReference type="KEGG" id="bgt:106063753"/>
<dbReference type="VEuPathDB" id="VectorBase:BGLB029018"/>
<evidence type="ECO:0000256" key="5">
    <source>
        <dbReference type="SAM" id="Phobius"/>
    </source>
</evidence>
<keyword evidence="4 5" id="KW-0472">Membrane</keyword>
<feature type="transmembrane region" description="Helical" evidence="5">
    <location>
        <begin position="108"/>
        <end position="130"/>
    </location>
</feature>